<reference evidence="6 7" key="1">
    <citation type="submission" date="2017-01" db="EMBL/GenBank/DDBJ databases">
        <authorList>
            <person name="Mah S.A."/>
            <person name="Swanson W.J."/>
            <person name="Moy G.W."/>
            <person name="Vacquier V.D."/>
        </authorList>
    </citation>
    <scope>NUCLEOTIDE SEQUENCE [LARGE SCALE GENOMIC DNA]</scope>
    <source>
        <strain evidence="6 7">CPCC 203464</strain>
    </source>
</reference>
<evidence type="ECO:0000313" key="7">
    <source>
        <dbReference type="Proteomes" id="UP000186218"/>
    </source>
</evidence>
<evidence type="ECO:0000256" key="1">
    <source>
        <dbReference type="ARBA" id="ARBA00003318"/>
    </source>
</evidence>
<dbReference type="PANTHER" id="PTHR45663">
    <property type="entry name" value="GEO12009P1"/>
    <property type="match status" value="1"/>
</dbReference>
<protein>
    <submittedName>
        <fullName evidence="6">Putative thioredoxin</fullName>
    </submittedName>
</protein>
<keyword evidence="7" id="KW-1185">Reference proteome</keyword>
<feature type="compositionally biased region" description="Gly residues" evidence="4">
    <location>
        <begin position="25"/>
        <end position="36"/>
    </location>
</feature>
<comment type="similarity">
    <text evidence="2">Belongs to the thioredoxin family.</text>
</comment>
<dbReference type="Gene3D" id="1.25.40.10">
    <property type="entry name" value="Tetratricopeptide repeat domain"/>
    <property type="match status" value="1"/>
</dbReference>
<dbReference type="PANTHER" id="PTHR45663:SF11">
    <property type="entry name" value="GEO12009P1"/>
    <property type="match status" value="1"/>
</dbReference>
<evidence type="ECO:0000256" key="3">
    <source>
        <dbReference type="ARBA" id="ARBA00023284"/>
    </source>
</evidence>
<dbReference type="OrthoDB" id="5181746at2"/>
<dbReference type="Pfam" id="PF00085">
    <property type="entry name" value="Thioredoxin"/>
    <property type="match status" value="1"/>
</dbReference>
<dbReference type="InterPro" id="IPR036249">
    <property type="entry name" value="Thioredoxin-like_sf"/>
</dbReference>
<feature type="domain" description="Thioredoxin" evidence="5">
    <location>
        <begin position="45"/>
        <end position="163"/>
    </location>
</feature>
<keyword evidence="3" id="KW-0676">Redox-active center</keyword>
<proteinExistence type="inferred from homology"/>
<accession>A0A1N7HFN1</accession>
<comment type="function">
    <text evidence="1">Participates in various redox reactions through the reversible oxidation of its active center dithiol to a disulfide and catalyzes dithiol-disulfide exchange reactions.</text>
</comment>
<dbReference type="GO" id="GO:0005737">
    <property type="term" value="C:cytoplasm"/>
    <property type="evidence" value="ECO:0007669"/>
    <property type="project" value="TreeGrafter"/>
</dbReference>
<evidence type="ECO:0000259" key="5">
    <source>
        <dbReference type="PROSITE" id="PS51352"/>
    </source>
</evidence>
<dbReference type="STRING" id="1344003.SAMN05445060_4148"/>
<dbReference type="Pfam" id="PF14561">
    <property type="entry name" value="TPR_20"/>
    <property type="match status" value="1"/>
</dbReference>
<dbReference type="SUPFAM" id="SSF52833">
    <property type="entry name" value="Thioredoxin-like"/>
    <property type="match status" value="1"/>
</dbReference>
<dbReference type="AlphaFoldDB" id="A0A1N7HFN1"/>
<dbReference type="PROSITE" id="PS51352">
    <property type="entry name" value="THIOREDOXIN_2"/>
    <property type="match status" value="1"/>
</dbReference>
<evidence type="ECO:0000256" key="2">
    <source>
        <dbReference type="ARBA" id="ARBA00008987"/>
    </source>
</evidence>
<dbReference type="Proteomes" id="UP000186218">
    <property type="component" value="Unassembled WGS sequence"/>
</dbReference>
<dbReference type="CDD" id="cd02956">
    <property type="entry name" value="ybbN"/>
    <property type="match status" value="1"/>
</dbReference>
<feature type="region of interest" description="Disordered" evidence="4">
    <location>
        <begin position="1"/>
        <end position="53"/>
    </location>
</feature>
<dbReference type="Gene3D" id="3.40.30.10">
    <property type="entry name" value="Glutaredoxin"/>
    <property type="match status" value="1"/>
</dbReference>
<dbReference type="InterPro" id="IPR013766">
    <property type="entry name" value="Thioredoxin_domain"/>
</dbReference>
<evidence type="ECO:0000313" key="6">
    <source>
        <dbReference type="EMBL" id="SIS23687.1"/>
    </source>
</evidence>
<evidence type="ECO:0000256" key="4">
    <source>
        <dbReference type="SAM" id="MobiDB-lite"/>
    </source>
</evidence>
<sequence>MSGAVDLSGLKERADAQRSRPAGPPGGGGRAPGGAVTGAQAADGSAAGGPGPSVPAVFDVDEASFESDVIGLSDQVVVVVDLWADWCQPCKQLSPVLEQLAEQAGGRWVLAKIDIEANPRIQQAFGVQSIPTVVAIAQGQPVSAFQGVQPAEQIQRWLDDVFAKVGDALPGVNIADAAPVEDPVDPRMHEAENRLNSGDLEGALVEYRALAEADPGNVEAASAARNVEFLLRATAHDPAVTETAAADDVDGQLAAADVLLLDQQPEAAFDRLIALIRTTSGDERTTVRTRLLSLFELFDPAEPFVISARRKLASALF</sequence>
<dbReference type="RefSeq" id="WP_076482924.1">
    <property type="nucleotide sequence ID" value="NZ_FTNT01000017.1"/>
</dbReference>
<dbReference type="GO" id="GO:0015035">
    <property type="term" value="F:protein-disulfide reductase activity"/>
    <property type="evidence" value="ECO:0007669"/>
    <property type="project" value="TreeGrafter"/>
</dbReference>
<name>A0A1N7HFN1_9NOCA</name>
<dbReference type="GO" id="GO:0006950">
    <property type="term" value="P:response to stress"/>
    <property type="evidence" value="ECO:0007669"/>
    <property type="project" value="UniProtKB-ARBA"/>
</dbReference>
<feature type="compositionally biased region" description="Basic and acidic residues" evidence="4">
    <location>
        <begin position="9"/>
        <end position="18"/>
    </location>
</feature>
<organism evidence="6 7">
    <name type="scientific">Williamsia sterculiae</name>
    <dbReference type="NCBI Taxonomy" id="1344003"/>
    <lineage>
        <taxon>Bacteria</taxon>
        <taxon>Bacillati</taxon>
        <taxon>Actinomycetota</taxon>
        <taxon>Actinomycetes</taxon>
        <taxon>Mycobacteriales</taxon>
        <taxon>Nocardiaceae</taxon>
        <taxon>Williamsia</taxon>
    </lineage>
</organism>
<gene>
    <name evidence="6" type="ORF">SAMN05445060_4148</name>
</gene>
<dbReference type="EMBL" id="FTNT01000017">
    <property type="protein sequence ID" value="SIS23687.1"/>
    <property type="molecule type" value="Genomic_DNA"/>
</dbReference>
<dbReference type="InterPro" id="IPR011990">
    <property type="entry name" value="TPR-like_helical_dom_sf"/>
</dbReference>